<dbReference type="GO" id="GO:0046872">
    <property type="term" value="F:metal ion binding"/>
    <property type="evidence" value="ECO:0007669"/>
    <property type="project" value="UniProtKB-KW"/>
</dbReference>
<evidence type="ECO:0000256" key="7">
    <source>
        <dbReference type="ARBA" id="ARBA00031828"/>
    </source>
</evidence>
<evidence type="ECO:0000313" key="8">
    <source>
        <dbReference type="EMBL" id="VAX25121.1"/>
    </source>
</evidence>
<evidence type="ECO:0000256" key="4">
    <source>
        <dbReference type="ARBA" id="ARBA00022723"/>
    </source>
</evidence>
<gene>
    <name evidence="8" type="ORF">MNBD_IGNAVI01-2161</name>
</gene>
<dbReference type="NCBIfam" id="TIGR01656">
    <property type="entry name" value="Histidinol-ppas"/>
    <property type="match status" value="1"/>
</dbReference>
<dbReference type="InterPro" id="IPR023214">
    <property type="entry name" value="HAD_sf"/>
</dbReference>
<dbReference type="InterPro" id="IPR036412">
    <property type="entry name" value="HAD-like_sf"/>
</dbReference>
<evidence type="ECO:0000256" key="3">
    <source>
        <dbReference type="ARBA" id="ARBA00022490"/>
    </source>
</evidence>
<dbReference type="PANTHER" id="PTHR42891">
    <property type="entry name" value="D-GLYCERO-BETA-D-MANNO-HEPTOSE-1,7-BISPHOSPHATE 7-PHOSPHATASE"/>
    <property type="match status" value="1"/>
</dbReference>
<dbReference type="NCBIfam" id="TIGR01662">
    <property type="entry name" value="HAD-SF-IIIA"/>
    <property type="match status" value="1"/>
</dbReference>
<dbReference type="InterPro" id="IPR006543">
    <property type="entry name" value="Histidinol-phos"/>
</dbReference>
<comment type="similarity">
    <text evidence="2">Belongs to the GmhB family.</text>
</comment>
<dbReference type="InterPro" id="IPR004446">
    <property type="entry name" value="Heptose_bisP_phosphatase"/>
</dbReference>
<evidence type="ECO:0000256" key="6">
    <source>
        <dbReference type="ARBA" id="ARBA00023277"/>
    </source>
</evidence>
<organism evidence="8">
    <name type="scientific">hydrothermal vent metagenome</name>
    <dbReference type="NCBI Taxonomy" id="652676"/>
    <lineage>
        <taxon>unclassified sequences</taxon>
        <taxon>metagenomes</taxon>
        <taxon>ecological metagenomes</taxon>
    </lineage>
</organism>
<dbReference type="PIRSF" id="PIRSF004682">
    <property type="entry name" value="GmhB"/>
    <property type="match status" value="1"/>
</dbReference>
<dbReference type="PANTHER" id="PTHR42891:SF1">
    <property type="entry name" value="D-GLYCERO-BETA-D-MANNO-HEPTOSE-1,7-BISPHOSPHATE 7-PHOSPHATASE"/>
    <property type="match status" value="1"/>
</dbReference>
<dbReference type="GO" id="GO:0005975">
    <property type="term" value="P:carbohydrate metabolic process"/>
    <property type="evidence" value="ECO:0007669"/>
    <property type="project" value="InterPro"/>
</dbReference>
<keyword evidence="3" id="KW-0963">Cytoplasm</keyword>
<evidence type="ECO:0000256" key="1">
    <source>
        <dbReference type="ARBA" id="ARBA00004496"/>
    </source>
</evidence>
<sequence length="195" mass="21939">MQSAAVFFDRDNTLNIDPGYLGNPEEVKLFEGVGEGIYKLKNECGLKIIVVSNQSGISRGLITHKQVVSVNNRINELLKEYDTSVDAFYYCPYHPEFDSLEKSQCRKPSPYMIFKAAEDLNIDLSRSYLVGDSSCDIESGINAGLKTILINYENDNEKIISLKKRNKTPNFTTCIFLNACNYIIDDSIRGNQING</sequence>
<reference evidence="8" key="1">
    <citation type="submission" date="2018-06" db="EMBL/GenBank/DDBJ databases">
        <authorList>
            <person name="Zhirakovskaya E."/>
        </authorList>
    </citation>
    <scope>NUCLEOTIDE SEQUENCE</scope>
</reference>
<keyword evidence="4" id="KW-0479">Metal-binding</keyword>
<dbReference type="GO" id="GO:0005737">
    <property type="term" value="C:cytoplasm"/>
    <property type="evidence" value="ECO:0007669"/>
    <property type="project" value="UniProtKB-SubCell"/>
</dbReference>
<evidence type="ECO:0000256" key="2">
    <source>
        <dbReference type="ARBA" id="ARBA00005628"/>
    </source>
</evidence>
<protein>
    <recommendedName>
        <fullName evidence="7">D,D-heptose 1,7-bisphosphate phosphatase</fullName>
    </recommendedName>
</protein>
<dbReference type="SUPFAM" id="SSF56784">
    <property type="entry name" value="HAD-like"/>
    <property type="match status" value="1"/>
</dbReference>
<comment type="subcellular location">
    <subcellularLocation>
        <location evidence="1">Cytoplasm</location>
    </subcellularLocation>
</comment>
<dbReference type="CDD" id="cd07503">
    <property type="entry name" value="HAD_HisB-N"/>
    <property type="match status" value="1"/>
</dbReference>
<dbReference type="AlphaFoldDB" id="A0A3B1CEX9"/>
<dbReference type="Pfam" id="PF13242">
    <property type="entry name" value="Hydrolase_like"/>
    <property type="match status" value="1"/>
</dbReference>
<dbReference type="InterPro" id="IPR006549">
    <property type="entry name" value="HAD-SF_hydro_IIIA"/>
</dbReference>
<dbReference type="GO" id="GO:0016791">
    <property type="term" value="F:phosphatase activity"/>
    <property type="evidence" value="ECO:0007669"/>
    <property type="project" value="InterPro"/>
</dbReference>
<keyword evidence="6" id="KW-0119">Carbohydrate metabolism</keyword>
<name>A0A3B1CEX9_9ZZZZ</name>
<keyword evidence="5 8" id="KW-0378">Hydrolase</keyword>
<dbReference type="EMBL" id="UOGD01000291">
    <property type="protein sequence ID" value="VAX25121.1"/>
    <property type="molecule type" value="Genomic_DNA"/>
</dbReference>
<accession>A0A3B1CEX9</accession>
<proteinExistence type="inferred from homology"/>
<evidence type="ECO:0000256" key="5">
    <source>
        <dbReference type="ARBA" id="ARBA00022801"/>
    </source>
</evidence>
<dbReference type="Gene3D" id="3.40.50.1000">
    <property type="entry name" value="HAD superfamily/HAD-like"/>
    <property type="match status" value="1"/>
</dbReference>